<name>A0A0E9VBY5_ANGAN</name>
<protein>
    <submittedName>
        <fullName evidence="1">Uncharacterized protein</fullName>
    </submittedName>
</protein>
<reference evidence="1" key="1">
    <citation type="submission" date="2014-11" db="EMBL/GenBank/DDBJ databases">
        <authorList>
            <person name="Amaro Gonzalez C."/>
        </authorList>
    </citation>
    <scope>NUCLEOTIDE SEQUENCE</scope>
</reference>
<dbReference type="AlphaFoldDB" id="A0A0E9VBY5"/>
<reference evidence="1" key="2">
    <citation type="journal article" date="2015" name="Fish Shellfish Immunol.">
        <title>Early steps in the European eel (Anguilla anguilla)-Vibrio vulnificus interaction in the gills: Role of the RtxA13 toxin.</title>
        <authorList>
            <person name="Callol A."/>
            <person name="Pajuelo D."/>
            <person name="Ebbesson L."/>
            <person name="Teles M."/>
            <person name="MacKenzie S."/>
            <person name="Amaro C."/>
        </authorList>
    </citation>
    <scope>NUCLEOTIDE SEQUENCE</scope>
</reference>
<organism evidence="1">
    <name type="scientific">Anguilla anguilla</name>
    <name type="common">European freshwater eel</name>
    <name type="synonym">Muraena anguilla</name>
    <dbReference type="NCBI Taxonomy" id="7936"/>
    <lineage>
        <taxon>Eukaryota</taxon>
        <taxon>Metazoa</taxon>
        <taxon>Chordata</taxon>
        <taxon>Craniata</taxon>
        <taxon>Vertebrata</taxon>
        <taxon>Euteleostomi</taxon>
        <taxon>Actinopterygii</taxon>
        <taxon>Neopterygii</taxon>
        <taxon>Teleostei</taxon>
        <taxon>Anguilliformes</taxon>
        <taxon>Anguillidae</taxon>
        <taxon>Anguilla</taxon>
    </lineage>
</organism>
<proteinExistence type="predicted"/>
<accession>A0A0E9VBY5</accession>
<dbReference type="EMBL" id="GBXM01033051">
    <property type="protein sequence ID" value="JAH75526.1"/>
    <property type="molecule type" value="Transcribed_RNA"/>
</dbReference>
<sequence>MNFIQYVLTIAKDGGVKCLSRLKCI</sequence>
<evidence type="ECO:0000313" key="1">
    <source>
        <dbReference type="EMBL" id="JAH75526.1"/>
    </source>
</evidence>